<evidence type="ECO:0000256" key="2">
    <source>
        <dbReference type="ARBA" id="ARBA00005236"/>
    </source>
</evidence>
<keyword evidence="13" id="KW-1185">Reference proteome</keyword>
<feature type="transmembrane region" description="Helical" evidence="9">
    <location>
        <begin position="422"/>
        <end position="444"/>
    </location>
</feature>
<dbReference type="EMBL" id="AFAY01000031">
    <property type="protein sequence ID" value="EGF10755.1"/>
    <property type="molecule type" value="Genomic_DNA"/>
</dbReference>
<evidence type="ECO:0000259" key="11">
    <source>
        <dbReference type="Pfam" id="PF12704"/>
    </source>
</evidence>
<feature type="domain" description="ABC3 transporter permease C-terminal" evidence="10">
    <location>
        <begin position="320"/>
        <end position="454"/>
    </location>
</feature>
<dbReference type="GO" id="GO:0042953">
    <property type="term" value="P:lipoprotein transport"/>
    <property type="evidence" value="ECO:0007669"/>
    <property type="project" value="InterPro"/>
</dbReference>
<comment type="similarity">
    <text evidence="2">Belongs to the ABC-4 integral membrane protein family. LolC/E subfamily.</text>
</comment>
<dbReference type="PANTHER" id="PTHR30489">
    <property type="entry name" value="LIPOPROTEIN-RELEASING SYSTEM TRANSMEMBRANE PROTEIN LOLE"/>
    <property type="match status" value="1"/>
</dbReference>
<evidence type="ECO:0000256" key="6">
    <source>
        <dbReference type="ARBA" id="ARBA00022989"/>
    </source>
</evidence>
<feature type="transmembrane region" description="Helical" evidence="9">
    <location>
        <begin position="67"/>
        <end position="93"/>
    </location>
</feature>
<keyword evidence="4" id="KW-1003">Cell membrane</keyword>
<keyword evidence="7 9" id="KW-0472">Membrane</keyword>
<dbReference type="InterPro" id="IPR025857">
    <property type="entry name" value="MacB_PCD"/>
</dbReference>
<feature type="domain" description="MacB-like periplasmic core" evidence="11">
    <location>
        <begin position="73"/>
        <end position="287"/>
    </location>
</feature>
<evidence type="ECO:0000313" key="12">
    <source>
        <dbReference type="EMBL" id="EGF10755.1"/>
    </source>
</evidence>
<keyword evidence="5 9" id="KW-0812">Transmembrane</keyword>
<keyword evidence="3" id="KW-0813">Transport</keyword>
<dbReference type="STRING" id="267212.GCA_001063965_00058"/>
<dbReference type="InterPro" id="IPR011925">
    <property type="entry name" value="LolCE_TM"/>
</dbReference>
<evidence type="ECO:0000256" key="5">
    <source>
        <dbReference type="ARBA" id="ARBA00022692"/>
    </source>
</evidence>
<dbReference type="Pfam" id="PF02687">
    <property type="entry name" value="FtsX"/>
    <property type="match status" value="1"/>
</dbReference>
<evidence type="ECO:0000256" key="3">
    <source>
        <dbReference type="ARBA" id="ARBA00022448"/>
    </source>
</evidence>
<evidence type="ECO:0000313" key="13">
    <source>
        <dbReference type="Proteomes" id="UP000004105"/>
    </source>
</evidence>
<feature type="region of interest" description="Disordered" evidence="8">
    <location>
        <begin position="1"/>
        <end position="25"/>
    </location>
</feature>
<name>F2BD31_9NEIS</name>
<dbReference type="Pfam" id="PF12704">
    <property type="entry name" value="MacB_PCD"/>
    <property type="match status" value="1"/>
</dbReference>
<feature type="transmembrane region" description="Helical" evidence="9">
    <location>
        <begin position="318"/>
        <end position="342"/>
    </location>
</feature>
<keyword evidence="6 9" id="KW-1133">Transmembrane helix</keyword>
<sequence length="461" mass="50181">MGHGSVPRKKGGIVPERPSENFETGFSDGLSGTMPPFVWQHSGKPTMLSLETWIGLRYLRAKKRSGFMSFIGAISIIGIAIGVTALIVVLSVVNGFQKDVRSQLFSVAPHAEIGYYDPAGGTWQELRKLVSGNKNVVGSAPYIADQALLANNGEVRGVQLRGIEPAEEKQVADYWQKMPYGRFEDLKAGEFDIILGQDLADALGVEKGGKVTVITPEGNVTPAGMVPRLKQFNLVGTVKTGIYELDNSLAMTHIRDAQTLYRTETGFGGLRLKLADPQNAPTIVARLLPAAASDKVWARDWTFSNQSYFNAVELEKKMLFVIMFFISLVASINLISTLIMTVTEKQSAIAILRTQGLPPAGIMKIFFVQGALLGLIGTLAGTLLGLVLAYNIGAILKWFEGLMGRKLIESKVYFLDYLPSHVVWSDVAAIAAISIGLSLLVTLYPSWRAAKTEPAEALRYE</sequence>
<dbReference type="AlphaFoldDB" id="F2BD31"/>
<protein>
    <submittedName>
        <fullName evidence="12">Lipoprotein ABC superfamily ATP binding cassette transporter, membrane protein</fullName>
    </submittedName>
</protein>
<feature type="compositionally biased region" description="Basic residues" evidence="8">
    <location>
        <begin position="1"/>
        <end position="11"/>
    </location>
</feature>
<comment type="caution">
    <text evidence="12">The sequence shown here is derived from an EMBL/GenBank/DDBJ whole genome shotgun (WGS) entry which is preliminary data.</text>
</comment>
<evidence type="ECO:0000256" key="9">
    <source>
        <dbReference type="SAM" id="Phobius"/>
    </source>
</evidence>
<feature type="transmembrane region" description="Helical" evidence="9">
    <location>
        <begin position="363"/>
        <end position="390"/>
    </location>
</feature>
<dbReference type="HOGENOM" id="CLU_000604_8_1_4"/>
<dbReference type="InterPro" id="IPR003838">
    <property type="entry name" value="ABC3_permease_C"/>
</dbReference>
<comment type="subcellular location">
    <subcellularLocation>
        <location evidence="1">Cell membrane</location>
        <topology evidence="1">Multi-pass membrane protein</topology>
    </subcellularLocation>
</comment>
<keyword evidence="12" id="KW-0449">Lipoprotein</keyword>
<dbReference type="InterPro" id="IPR051447">
    <property type="entry name" value="Lipoprotein-release_system"/>
</dbReference>
<gene>
    <name evidence="12" type="primary">lolC</name>
    <name evidence="12" type="ORF">HMPREF9123_1637</name>
</gene>
<dbReference type="NCBIfam" id="TIGR02212">
    <property type="entry name" value="lolCE"/>
    <property type="match status" value="1"/>
</dbReference>
<accession>F2BD31</accession>
<evidence type="ECO:0000259" key="10">
    <source>
        <dbReference type="Pfam" id="PF02687"/>
    </source>
</evidence>
<dbReference type="GO" id="GO:0098797">
    <property type="term" value="C:plasma membrane protein complex"/>
    <property type="evidence" value="ECO:0007669"/>
    <property type="project" value="TreeGrafter"/>
</dbReference>
<evidence type="ECO:0000256" key="1">
    <source>
        <dbReference type="ARBA" id="ARBA00004651"/>
    </source>
</evidence>
<evidence type="ECO:0000256" key="4">
    <source>
        <dbReference type="ARBA" id="ARBA00022475"/>
    </source>
</evidence>
<organism evidence="12 13">
    <name type="scientific">Neisseria bacilliformis ATCC BAA-1200</name>
    <dbReference type="NCBI Taxonomy" id="888742"/>
    <lineage>
        <taxon>Bacteria</taxon>
        <taxon>Pseudomonadati</taxon>
        <taxon>Pseudomonadota</taxon>
        <taxon>Betaproteobacteria</taxon>
        <taxon>Neisseriales</taxon>
        <taxon>Neisseriaceae</taxon>
        <taxon>Neisseria</taxon>
    </lineage>
</organism>
<reference evidence="12 13" key="1">
    <citation type="submission" date="2011-02" db="EMBL/GenBank/DDBJ databases">
        <authorList>
            <person name="Muzny D."/>
            <person name="Qin X."/>
            <person name="Deng J."/>
            <person name="Jiang H."/>
            <person name="Liu Y."/>
            <person name="Qu J."/>
            <person name="Song X.-Z."/>
            <person name="Zhang L."/>
            <person name="Thornton R."/>
            <person name="Coyle M."/>
            <person name="Francisco L."/>
            <person name="Jackson L."/>
            <person name="Javaid M."/>
            <person name="Korchina V."/>
            <person name="Kovar C."/>
            <person name="Mata R."/>
            <person name="Mathew T."/>
            <person name="Ngo R."/>
            <person name="Nguyen L."/>
            <person name="Nguyen N."/>
            <person name="Okwuonu G."/>
            <person name="Ongeri F."/>
            <person name="Pham C."/>
            <person name="Simmons D."/>
            <person name="Wilczek-Boney K."/>
            <person name="Hale W."/>
            <person name="Jakkamsetti A."/>
            <person name="Pham P."/>
            <person name="Ruth R."/>
            <person name="San Lucas F."/>
            <person name="Warren J."/>
            <person name="Zhang J."/>
            <person name="Zhao Z."/>
            <person name="Zhou C."/>
            <person name="Zhu D."/>
            <person name="Lee S."/>
            <person name="Bess C."/>
            <person name="Blankenburg K."/>
            <person name="Forbes L."/>
            <person name="Fu Q."/>
            <person name="Gubbala S."/>
            <person name="Hirani K."/>
            <person name="Jayaseelan J.C."/>
            <person name="Lara F."/>
            <person name="Munidasa M."/>
            <person name="Palculict T."/>
            <person name="Patil S."/>
            <person name="Pu L.-L."/>
            <person name="Saada N."/>
            <person name="Tang L."/>
            <person name="Weissenberger G."/>
            <person name="Zhu Y."/>
            <person name="Hemphill L."/>
            <person name="Shang Y."/>
            <person name="Youmans B."/>
            <person name="Ayvaz T."/>
            <person name="Ross M."/>
            <person name="Santibanez J."/>
            <person name="Aqrawi P."/>
            <person name="Gross S."/>
            <person name="Joshi V."/>
            <person name="Fowler G."/>
            <person name="Nazareth L."/>
            <person name="Reid J."/>
            <person name="Worley K."/>
            <person name="Petrosino J."/>
            <person name="Highlander S."/>
            <person name="Gibbs R."/>
        </authorList>
    </citation>
    <scope>NUCLEOTIDE SEQUENCE [LARGE SCALE GENOMIC DNA]</scope>
    <source>
        <strain evidence="12 13">ATCC BAA-1200</strain>
    </source>
</reference>
<proteinExistence type="inferred from homology"/>
<evidence type="ECO:0000256" key="7">
    <source>
        <dbReference type="ARBA" id="ARBA00023136"/>
    </source>
</evidence>
<dbReference type="PANTHER" id="PTHR30489:SF0">
    <property type="entry name" value="LIPOPROTEIN-RELEASING SYSTEM TRANSMEMBRANE PROTEIN LOLE"/>
    <property type="match status" value="1"/>
</dbReference>
<dbReference type="GO" id="GO:0044874">
    <property type="term" value="P:lipoprotein localization to outer membrane"/>
    <property type="evidence" value="ECO:0007669"/>
    <property type="project" value="TreeGrafter"/>
</dbReference>
<dbReference type="Proteomes" id="UP000004105">
    <property type="component" value="Unassembled WGS sequence"/>
</dbReference>
<evidence type="ECO:0000256" key="8">
    <source>
        <dbReference type="SAM" id="MobiDB-lite"/>
    </source>
</evidence>